<accession>A0A5E4NEG8</accession>
<gene>
    <name evidence="2" type="ORF">CINCED_3A022578</name>
</gene>
<dbReference type="Proteomes" id="UP000325440">
    <property type="component" value="Unassembled WGS sequence"/>
</dbReference>
<organism evidence="2 3">
    <name type="scientific">Cinara cedri</name>
    <dbReference type="NCBI Taxonomy" id="506608"/>
    <lineage>
        <taxon>Eukaryota</taxon>
        <taxon>Metazoa</taxon>
        <taxon>Ecdysozoa</taxon>
        <taxon>Arthropoda</taxon>
        <taxon>Hexapoda</taxon>
        <taxon>Insecta</taxon>
        <taxon>Pterygota</taxon>
        <taxon>Neoptera</taxon>
        <taxon>Paraneoptera</taxon>
        <taxon>Hemiptera</taxon>
        <taxon>Sternorrhyncha</taxon>
        <taxon>Aphidomorpha</taxon>
        <taxon>Aphidoidea</taxon>
        <taxon>Aphididae</taxon>
        <taxon>Lachninae</taxon>
        <taxon>Cinara</taxon>
    </lineage>
</organism>
<name>A0A5E4NEG8_9HEMI</name>
<dbReference type="OrthoDB" id="6623548at2759"/>
<keyword evidence="3" id="KW-1185">Reference proteome</keyword>
<dbReference type="Gene3D" id="3.30.70.270">
    <property type="match status" value="1"/>
</dbReference>
<evidence type="ECO:0000259" key="1">
    <source>
        <dbReference type="PROSITE" id="PS50878"/>
    </source>
</evidence>
<dbReference type="InterPro" id="IPR043128">
    <property type="entry name" value="Rev_trsase/Diguanyl_cyclase"/>
</dbReference>
<dbReference type="SUPFAM" id="SSF56672">
    <property type="entry name" value="DNA/RNA polymerases"/>
    <property type="match status" value="1"/>
</dbReference>
<dbReference type="PANTHER" id="PTHR47027">
    <property type="entry name" value="REVERSE TRANSCRIPTASE DOMAIN-CONTAINING PROTEIN"/>
    <property type="match status" value="1"/>
</dbReference>
<dbReference type="EMBL" id="CABPRJ010001909">
    <property type="protein sequence ID" value="VVC40880.1"/>
    <property type="molecule type" value="Genomic_DNA"/>
</dbReference>
<dbReference type="InterPro" id="IPR000477">
    <property type="entry name" value="RT_dom"/>
</dbReference>
<protein>
    <submittedName>
        <fullName evidence="2">Reverse transcriptase domain</fullName>
    </submittedName>
</protein>
<proteinExistence type="predicted"/>
<feature type="domain" description="Reverse transcriptase" evidence="1">
    <location>
        <begin position="1"/>
        <end position="174"/>
    </location>
</feature>
<keyword evidence="2" id="KW-0548">Nucleotidyltransferase</keyword>
<dbReference type="PROSITE" id="PS50878">
    <property type="entry name" value="RT_POL"/>
    <property type="match status" value="1"/>
</dbReference>
<sequence length="246" mass="28230">MCFIDYNKAFDCVQWRKLWIVMQEMGVPEHIIHLITKLYTGSKAVIRAQDAVSDQFQPTKGVRQGCILSPIFFNIYSEAVLREALQEWNGGVGIRGRKIKNLRFADDTTLCTKSEPEMNQLIKRVEEASNKYGLTINRNKTKVMVIDRAGVLLHTNVLNGYQKVSEFIYLGSIVQADGGSSRMIRRRLTLGREAVSRLLPIWKDNHISRNSKLRLLKALTFSVMLYGSETWTLKVEDVKRINAFEM</sequence>
<reference evidence="2 3" key="1">
    <citation type="submission" date="2019-08" db="EMBL/GenBank/DDBJ databases">
        <authorList>
            <person name="Alioto T."/>
            <person name="Alioto T."/>
            <person name="Gomez Garrido J."/>
        </authorList>
    </citation>
    <scope>NUCLEOTIDE SEQUENCE [LARGE SCALE GENOMIC DNA]</scope>
</reference>
<keyword evidence="2" id="KW-0695">RNA-directed DNA polymerase</keyword>
<dbReference type="GO" id="GO:0003964">
    <property type="term" value="F:RNA-directed DNA polymerase activity"/>
    <property type="evidence" value="ECO:0007669"/>
    <property type="project" value="UniProtKB-KW"/>
</dbReference>
<keyword evidence="2" id="KW-0808">Transferase</keyword>
<evidence type="ECO:0000313" key="3">
    <source>
        <dbReference type="Proteomes" id="UP000325440"/>
    </source>
</evidence>
<dbReference type="InterPro" id="IPR043502">
    <property type="entry name" value="DNA/RNA_pol_sf"/>
</dbReference>
<evidence type="ECO:0000313" key="2">
    <source>
        <dbReference type="EMBL" id="VVC40880.1"/>
    </source>
</evidence>
<dbReference type="Pfam" id="PF00078">
    <property type="entry name" value="RVT_1"/>
    <property type="match status" value="1"/>
</dbReference>
<dbReference type="PANTHER" id="PTHR47027:SF8">
    <property type="entry name" value="RIBONUCLEASE H"/>
    <property type="match status" value="1"/>
</dbReference>
<dbReference type="AlphaFoldDB" id="A0A5E4NEG8"/>